<keyword evidence="5 7" id="KW-0663">Pyridoxal phosphate</keyword>
<evidence type="ECO:0000256" key="8">
    <source>
        <dbReference type="PIRSR" id="PIRSR605856-51"/>
    </source>
</evidence>
<evidence type="ECO:0000256" key="1">
    <source>
        <dbReference type="ARBA" id="ARBA00001933"/>
    </source>
</evidence>
<dbReference type="GO" id="GO:0004672">
    <property type="term" value="F:protein kinase activity"/>
    <property type="evidence" value="ECO:0007669"/>
    <property type="project" value="InterPro"/>
</dbReference>
<proteinExistence type="inferred from homology"/>
<dbReference type="WBParaSite" id="GPLIN_000083900">
    <property type="protein sequence ID" value="GPLIN_000083900"/>
    <property type="gene ID" value="GPLIN_000083900"/>
</dbReference>
<dbReference type="PROSITE" id="PS50011">
    <property type="entry name" value="PROTEIN_KINASE_DOM"/>
    <property type="match status" value="1"/>
</dbReference>
<keyword evidence="11" id="KW-1185">Reference proteome</keyword>
<dbReference type="PANTHER" id="PTHR10314">
    <property type="entry name" value="CYSTATHIONINE BETA-SYNTHASE"/>
    <property type="match status" value="1"/>
</dbReference>
<feature type="binding site" evidence="7">
    <location>
        <position position="714"/>
    </location>
    <ligand>
        <name>pyridoxal 5'-phosphate</name>
        <dbReference type="ChEBI" id="CHEBI:597326"/>
    </ligand>
</feature>
<keyword evidence="3 9" id="KW-0028">Amino-acid biosynthesis</keyword>
<feature type="binding site" evidence="7">
    <location>
        <position position="517"/>
    </location>
    <ligand>
        <name>pyridoxal 5'-phosphate</name>
        <dbReference type="ChEBI" id="CHEBI:597326"/>
    </ligand>
</feature>
<dbReference type="PROSITE" id="PS00901">
    <property type="entry name" value="CYS_SYNTHASE"/>
    <property type="match status" value="1"/>
</dbReference>
<evidence type="ECO:0000313" key="12">
    <source>
        <dbReference type="WBParaSite" id="GPLIN_000083900"/>
    </source>
</evidence>
<keyword evidence="6 9" id="KW-0198">Cysteine biosynthesis</keyword>
<dbReference type="NCBIfam" id="TIGR01139">
    <property type="entry name" value="cysK"/>
    <property type="match status" value="1"/>
</dbReference>
<comment type="catalytic activity">
    <reaction evidence="9">
        <text>O-acetyl-L-serine + hydrogen sulfide = L-cysteine + acetate</text>
        <dbReference type="Rhea" id="RHEA:14829"/>
        <dbReference type="ChEBI" id="CHEBI:29919"/>
        <dbReference type="ChEBI" id="CHEBI:30089"/>
        <dbReference type="ChEBI" id="CHEBI:35235"/>
        <dbReference type="ChEBI" id="CHEBI:58340"/>
        <dbReference type="EC" id="2.5.1.47"/>
    </reaction>
</comment>
<evidence type="ECO:0000313" key="11">
    <source>
        <dbReference type="Proteomes" id="UP000050741"/>
    </source>
</evidence>
<evidence type="ECO:0000256" key="4">
    <source>
        <dbReference type="ARBA" id="ARBA00022679"/>
    </source>
</evidence>
<name>A0A183BJR0_GLOPA</name>
<evidence type="ECO:0000256" key="9">
    <source>
        <dbReference type="RuleBase" id="RU003985"/>
    </source>
</evidence>
<reference evidence="12" key="3">
    <citation type="submission" date="2016-06" db="UniProtKB">
        <authorList>
            <consortium name="WormBaseParasite"/>
        </authorList>
    </citation>
    <scope>IDENTIFICATION</scope>
</reference>
<dbReference type="InterPro" id="IPR005859">
    <property type="entry name" value="CysK"/>
</dbReference>
<dbReference type="InterPro" id="IPR001216">
    <property type="entry name" value="P-phosphate_BS"/>
</dbReference>
<dbReference type="NCBIfam" id="TIGR01136">
    <property type="entry name" value="cysKM"/>
    <property type="match status" value="1"/>
</dbReference>
<feature type="binding site" evidence="7">
    <location>
        <begin position="621"/>
        <end position="625"/>
    </location>
    <ligand>
        <name>pyridoxal 5'-phosphate</name>
        <dbReference type="ChEBI" id="CHEBI:597326"/>
    </ligand>
</feature>
<feature type="modified residue" description="N6-(pyridoxal phosphate)lysine" evidence="8">
    <location>
        <position position="486"/>
    </location>
</feature>
<accession>A0A183BJR0</accession>
<feature type="domain" description="Protein kinase" evidence="10">
    <location>
        <begin position="24"/>
        <end position="368"/>
    </location>
</feature>
<dbReference type="GO" id="GO:0006535">
    <property type="term" value="P:cysteine biosynthetic process from serine"/>
    <property type="evidence" value="ECO:0007669"/>
    <property type="project" value="UniProtKB-UniRule"/>
</dbReference>
<evidence type="ECO:0000256" key="5">
    <source>
        <dbReference type="ARBA" id="ARBA00022898"/>
    </source>
</evidence>
<dbReference type="Gene3D" id="1.10.510.10">
    <property type="entry name" value="Transferase(Phosphotransferase) domain 1"/>
    <property type="match status" value="1"/>
</dbReference>
<dbReference type="CDD" id="cd01561">
    <property type="entry name" value="CBS_like"/>
    <property type="match status" value="1"/>
</dbReference>
<comment type="similarity">
    <text evidence="2 9">Belongs to the cysteine synthase/cystathionine beta-synthase family.</text>
</comment>
<reference evidence="11" key="2">
    <citation type="submission" date="2014-05" db="EMBL/GenBank/DDBJ databases">
        <title>The genome and life-stage specific transcriptomes of Globodera pallida elucidate key aspects of plant parasitism by a cyst nematode.</title>
        <authorList>
            <person name="Cotton J.A."/>
            <person name="Lilley C.J."/>
            <person name="Jones L.M."/>
            <person name="Kikuchi T."/>
            <person name="Reid A.J."/>
            <person name="Thorpe P."/>
            <person name="Tsai I.J."/>
            <person name="Beasley H."/>
            <person name="Blok V."/>
            <person name="Cock P.J.A."/>
            <person name="Van den Akker S.E."/>
            <person name="Holroyd N."/>
            <person name="Hunt M."/>
            <person name="Mantelin S."/>
            <person name="Naghra H."/>
            <person name="Pain A."/>
            <person name="Palomares-Rius J.E."/>
            <person name="Zarowiecki M."/>
            <person name="Berriman M."/>
            <person name="Jones J.T."/>
            <person name="Urwin P.E."/>
        </authorList>
    </citation>
    <scope>NUCLEOTIDE SEQUENCE [LARGE SCALE GENOMIC DNA]</scope>
    <source>
        <strain evidence="11">Lindley</strain>
    </source>
</reference>
<dbReference type="GO" id="GO:0004124">
    <property type="term" value="F:cysteine synthase activity"/>
    <property type="evidence" value="ECO:0007669"/>
    <property type="project" value="UniProtKB-UniRule"/>
</dbReference>
<dbReference type="Proteomes" id="UP000050741">
    <property type="component" value="Unassembled WGS sequence"/>
</dbReference>
<dbReference type="InterPro" id="IPR011009">
    <property type="entry name" value="Kinase-like_dom_sf"/>
</dbReference>
<dbReference type="InterPro" id="IPR001926">
    <property type="entry name" value="TrpB-like_PALP"/>
</dbReference>
<dbReference type="InterPro" id="IPR000719">
    <property type="entry name" value="Prot_kinase_dom"/>
</dbReference>
<dbReference type="Pfam" id="PF00291">
    <property type="entry name" value="PALP"/>
    <property type="match status" value="1"/>
</dbReference>
<sequence length="779" mass="86585">MFHWAQKIPIIKIQIILNSIAEIIELFENLSFTNRNPVKTNKFSFPKTKLARADFLGYLPKRSKCFVKNVRMAISGKKRRRLSNSLCDYIAQIFDIGTVSAEKVPIKLLLAMQQKQGAAAADDGTLVPLGVTIMELGEDTLNDRLYGQPMDFNDQIGAKHLNERIREIVRPLRALHKVAMHLDVKPMNFLYTKNESSAGELLKLIDFDGAEILPKGIICKEPEFKMGTSVYASPEYFKRCSKMSPKSDIWSLGVVVYELLLAQPHIGLYNKANQPAANQHYKFLRDFADLYKGFSYDKTEKEFSYSSNDLDWLDGHIELIELLVRLWNEQHPRIALLLTGLLSYEFGARPSADAVLDFIGEEDQSCYFEFARNANDGSLMLFNGVSAVKLGQLLQQRIEELDPTTNFWLMSLDVLPDKNDMERQYFQQILAQFNGAIEAMNAEDKRLKDGGRKCNTPMVYLNKIAKGCAAKVAVKLEWMNPAGSVKDRIGVAMIDAAEREGRIRPGLSTIIEQTAGNTGIAIASVAAIRGYRFIAVMGSSMSVERRTLLRALGAELVLTDAKLGFKGAVERSEQLAQQIPNSFIPMQFCNEANPEIHYQTTGPEIWRQTDGKVDICVFGVGTGGTMTGAGHYLLENNPNIMFFAVEPSENAVLSECGHTVGQHRIQGIGTGTVPSVLDTKLYQNGGGIIKVHSDDAIATARRMALEEGLLCGISSGANVFAALQLAQREENANKLIVTVLPSSGERYLSSELYSNIREETSAISHSETVVENLKRLKLS</sequence>
<protein>
    <recommendedName>
        <fullName evidence="9">Cysteine synthase</fullName>
        <ecNumber evidence="9">2.5.1.47</ecNumber>
    </recommendedName>
</protein>
<dbReference type="InterPro" id="IPR005856">
    <property type="entry name" value="Cys_synth"/>
</dbReference>
<dbReference type="SMART" id="SM00220">
    <property type="entry name" value="S_TKc"/>
    <property type="match status" value="1"/>
</dbReference>
<reference evidence="11" key="1">
    <citation type="submission" date="2013-12" db="EMBL/GenBank/DDBJ databases">
        <authorList>
            <person name="Aslett M."/>
        </authorList>
    </citation>
    <scope>NUCLEOTIDE SEQUENCE [LARGE SCALE GENOMIC DNA]</scope>
    <source>
        <strain evidence="11">Lindley</strain>
    </source>
</reference>
<dbReference type="SUPFAM" id="SSF53686">
    <property type="entry name" value="Tryptophan synthase beta subunit-like PLP-dependent enzymes"/>
    <property type="match status" value="1"/>
</dbReference>
<dbReference type="Pfam" id="PF00069">
    <property type="entry name" value="Pkinase"/>
    <property type="match status" value="1"/>
</dbReference>
<dbReference type="SUPFAM" id="SSF56112">
    <property type="entry name" value="Protein kinase-like (PK-like)"/>
    <property type="match status" value="1"/>
</dbReference>
<evidence type="ECO:0000256" key="6">
    <source>
        <dbReference type="ARBA" id="ARBA00023192"/>
    </source>
</evidence>
<evidence type="ECO:0000256" key="3">
    <source>
        <dbReference type="ARBA" id="ARBA00022605"/>
    </source>
</evidence>
<evidence type="ECO:0000256" key="2">
    <source>
        <dbReference type="ARBA" id="ARBA00007103"/>
    </source>
</evidence>
<dbReference type="AlphaFoldDB" id="A0A183BJR0"/>
<dbReference type="EC" id="2.5.1.47" evidence="9"/>
<organism evidence="11 12">
    <name type="scientific">Globodera pallida</name>
    <name type="common">Potato cyst nematode worm</name>
    <name type="synonym">Heterodera pallida</name>
    <dbReference type="NCBI Taxonomy" id="36090"/>
    <lineage>
        <taxon>Eukaryota</taxon>
        <taxon>Metazoa</taxon>
        <taxon>Ecdysozoa</taxon>
        <taxon>Nematoda</taxon>
        <taxon>Chromadorea</taxon>
        <taxon>Rhabditida</taxon>
        <taxon>Tylenchina</taxon>
        <taxon>Tylenchomorpha</taxon>
        <taxon>Tylenchoidea</taxon>
        <taxon>Heteroderidae</taxon>
        <taxon>Heteroderinae</taxon>
        <taxon>Globodera</taxon>
    </lineage>
</organism>
<evidence type="ECO:0000259" key="10">
    <source>
        <dbReference type="PROSITE" id="PS50011"/>
    </source>
</evidence>
<dbReference type="InterPro" id="IPR036052">
    <property type="entry name" value="TrpB-like_PALP_sf"/>
</dbReference>
<dbReference type="GO" id="GO:0005524">
    <property type="term" value="F:ATP binding"/>
    <property type="evidence" value="ECO:0007669"/>
    <property type="project" value="InterPro"/>
</dbReference>
<dbReference type="InterPro" id="IPR050214">
    <property type="entry name" value="Cys_Synth/Cystath_Beta-Synth"/>
</dbReference>
<keyword evidence="4 9" id="KW-0808">Transferase</keyword>
<dbReference type="FunFam" id="3.40.50.1100:FF:000006">
    <property type="entry name" value="Cysteine synthase"/>
    <property type="match status" value="1"/>
</dbReference>
<evidence type="ECO:0000256" key="7">
    <source>
        <dbReference type="PIRSR" id="PIRSR605856-50"/>
    </source>
</evidence>
<comment type="cofactor">
    <cofactor evidence="1 7 9">
        <name>pyridoxal 5'-phosphate</name>
        <dbReference type="ChEBI" id="CHEBI:597326"/>
    </cofactor>
</comment>
<dbReference type="Gene3D" id="3.40.50.1100">
    <property type="match status" value="2"/>
</dbReference>